<proteinExistence type="inferred from homology"/>
<keyword evidence="6" id="KW-0732">Signal</keyword>
<feature type="signal peptide" evidence="6">
    <location>
        <begin position="1"/>
        <end position="18"/>
    </location>
</feature>
<dbReference type="SUPFAM" id="SSF56112">
    <property type="entry name" value="Protein kinase-like (PK-like)"/>
    <property type="match status" value="1"/>
</dbReference>
<reference evidence="8" key="1">
    <citation type="submission" date="2020-11" db="EMBL/GenBank/DDBJ databases">
        <authorList>
            <person name="Tran Van P."/>
        </authorList>
    </citation>
    <scope>NUCLEOTIDE SEQUENCE</scope>
</reference>
<feature type="chain" id="PRO_5035591571" description="Protein kinase domain-containing protein" evidence="6">
    <location>
        <begin position="19"/>
        <end position="213"/>
    </location>
</feature>
<evidence type="ECO:0000256" key="5">
    <source>
        <dbReference type="ARBA" id="ARBA00037982"/>
    </source>
</evidence>
<dbReference type="EMBL" id="OC854639">
    <property type="protein sequence ID" value="CAD7619835.1"/>
    <property type="molecule type" value="Genomic_DNA"/>
</dbReference>
<dbReference type="PROSITE" id="PS00108">
    <property type="entry name" value="PROTEIN_KINASE_ST"/>
    <property type="match status" value="1"/>
</dbReference>
<comment type="similarity">
    <text evidence="5">Belongs to the protein kinase superfamily. Ser/Thr protein kinase family. GCN2 subfamily.</text>
</comment>
<dbReference type="Pfam" id="PF00069">
    <property type="entry name" value="Pkinase"/>
    <property type="match status" value="1"/>
</dbReference>
<keyword evidence="4" id="KW-0067">ATP-binding</keyword>
<dbReference type="CDD" id="cd00180">
    <property type="entry name" value="PKc"/>
    <property type="match status" value="1"/>
</dbReference>
<evidence type="ECO:0000259" key="7">
    <source>
        <dbReference type="PROSITE" id="PS50011"/>
    </source>
</evidence>
<evidence type="ECO:0000256" key="1">
    <source>
        <dbReference type="ARBA" id="ARBA00022679"/>
    </source>
</evidence>
<gene>
    <name evidence="8" type="ORF">OSB1V03_LOCUS333</name>
</gene>
<organism evidence="8">
    <name type="scientific">Medioppia subpectinata</name>
    <dbReference type="NCBI Taxonomy" id="1979941"/>
    <lineage>
        <taxon>Eukaryota</taxon>
        <taxon>Metazoa</taxon>
        <taxon>Ecdysozoa</taxon>
        <taxon>Arthropoda</taxon>
        <taxon>Chelicerata</taxon>
        <taxon>Arachnida</taxon>
        <taxon>Acari</taxon>
        <taxon>Acariformes</taxon>
        <taxon>Sarcoptiformes</taxon>
        <taxon>Oribatida</taxon>
        <taxon>Brachypylina</taxon>
        <taxon>Oppioidea</taxon>
        <taxon>Oppiidae</taxon>
        <taxon>Medioppia</taxon>
    </lineage>
</organism>
<dbReference type="EMBL" id="CAJPIZ010000064">
    <property type="protein sequence ID" value="CAG2100265.1"/>
    <property type="molecule type" value="Genomic_DNA"/>
</dbReference>
<dbReference type="GO" id="GO:0005737">
    <property type="term" value="C:cytoplasm"/>
    <property type="evidence" value="ECO:0007669"/>
    <property type="project" value="TreeGrafter"/>
</dbReference>
<keyword evidence="9" id="KW-1185">Reference proteome</keyword>
<keyword evidence="2" id="KW-0547">Nucleotide-binding</keyword>
<evidence type="ECO:0000313" key="8">
    <source>
        <dbReference type="EMBL" id="CAD7619835.1"/>
    </source>
</evidence>
<dbReference type="GO" id="GO:0004672">
    <property type="term" value="F:protein kinase activity"/>
    <property type="evidence" value="ECO:0007669"/>
    <property type="project" value="InterPro"/>
</dbReference>
<dbReference type="OrthoDB" id="248923at2759"/>
<dbReference type="Proteomes" id="UP000759131">
    <property type="component" value="Unassembled WGS sequence"/>
</dbReference>
<keyword evidence="1" id="KW-0808">Transferase</keyword>
<sequence length="213" mass="24630">MSWGVQVVQLEKILLSLAVVTNQSEEERSRALKEVHILSKCNSYFVVKYYHSWIEINRLYIQMEFCPQSLRELLSDKDTLFNRQTAQSFNIYEYFISCEIFKELLQCLEYLHGLHPPIIHRDIKPANILILQNTSNNSFVKLGDFGLATENNRALMSHTRGPGTPDFIAPEVVINNTYDFKADIFGLGVIGFKLFEINTVYWQCSGQIQIDLI</sequence>
<evidence type="ECO:0000313" key="9">
    <source>
        <dbReference type="Proteomes" id="UP000759131"/>
    </source>
</evidence>
<evidence type="ECO:0000256" key="6">
    <source>
        <dbReference type="SAM" id="SignalP"/>
    </source>
</evidence>
<keyword evidence="3" id="KW-0418">Kinase</keyword>
<dbReference type="SMART" id="SM00220">
    <property type="entry name" value="S_TKc"/>
    <property type="match status" value="1"/>
</dbReference>
<dbReference type="PROSITE" id="PS50011">
    <property type="entry name" value="PROTEIN_KINASE_DOM"/>
    <property type="match status" value="1"/>
</dbReference>
<dbReference type="AlphaFoldDB" id="A0A7R9KCT8"/>
<accession>A0A7R9KCT8</accession>
<name>A0A7R9KCT8_9ACAR</name>
<evidence type="ECO:0000256" key="2">
    <source>
        <dbReference type="ARBA" id="ARBA00022741"/>
    </source>
</evidence>
<evidence type="ECO:0000256" key="3">
    <source>
        <dbReference type="ARBA" id="ARBA00022777"/>
    </source>
</evidence>
<dbReference type="GO" id="GO:0005524">
    <property type="term" value="F:ATP binding"/>
    <property type="evidence" value="ECO:0007669"/>
    <property type="project" value="UniProtKB-KW"/>
</dbReference>
<dbReference type="PANTHER" id="PTHR11042">
    <property type="entry name" value="EUKARYOTIC TRANSLATION INITIATION FACTOR 2-ALPHA KINASE EIF2-ALPHA KINASE -RELATED"/>
    <property type="match status" value="1"/>
</dbReference>
<dbReference type="InterPro" id="IPR050339">
    <property type="entry name" value="CC_SR_Kinase"/>
</dbReference>
<dbReference type="InterPro" id="IPR011009">
    <property type="entry name" value="Kinase-like_dom_sf"/>
</dbReference>
<dbReference type="Gene3D" id="1.10.510.10">
    <property type="entry name" value="Transferase(Phosphotransferase) domain 1"/>
    <property type="match status" value="1"/>
</dbReference>
<protein>
    <recommendedName>
        <fullName evidence="7">Protein kinase domain-containing protein</fullName>
    </recommendedName>
</protein>
<dbReference type="GO" id="GO:0005634">
    <property type="term" value="C:nucleus"/>
    <property type="evidence" value="ECO:0007669"/>
    <property type="project" value="TreeGrafter"/>
</dbReference>
<evidence type="ECO:0000256" key="4">
    <source>
        <dbReference type="ARBA" id="ARBA00022840"/>
    </source>
</evidence>
<dbReference type="InterPro" id="IPR000719">
    <property type="entry name" value="Prot_kinase_dom"/>
</dbReference>
<dbReference type="InterPro" id="IPR008271">
    <property type="entry name" value="Ser/Thr_kinase_AS"/>
</dbReference>
<feature type="domain" description="Protein kinase" evidence="7">
    <location>
        <begin position="1"/>
        <end position="213"/>
    </location>
</feature>